<sequence>MPFVVTTNQTYLEIEWTENLDAQELNIQNIHDSYSFINIAGWNTEQQFPYYEILNRAQSLRISEATIDLSKIKGPLFSSVDSLLALHNYLIFSCQKNDQFIYCNCFICHTCNYLMLSTLVSTLMFFVMKRK</sequence>
<dbReference type="AlphaFoldDB" id="A0AA86NAS1"/>
<dbReference type="Proteomes" id="UP001642409">
    <property type="component" value="Unassembled WGS sequence"/>
</dbReference>
<evidence type="ECO:0000313" key="2">
    <source>
        <dbReference type="EMBL" id="CAI9915768.1"/>
    </source>
</evidence>
<keyword evidence="1" id="KW-0472">Membrane</keyword>
<organism evidence="2">
    <name type="scientific">Hexamita inflata</name>
    <dbReference type="NCBI Taxonomy" id="28002"/>
    <lineage>
        <taxon>Eukaryota</taxon>
        <taxon>Metamonada</taxon>
        <taxon>Diplomonadida</taxon>
        <taxon>Hexamitidae</taxon>
        <taxon>Hexamitinae</taxon>
        <taxon>Hexamita</taxon>
    </lineage>
</organism>
<evidence type="ECO:0000313" key="4">
    <source>
        <dbReference type="Proteomes" id="UP001642409"/>
    </source>
</evidence>
<gene>
    <name evidence="2" type="ORF">HINF_LOCUS3413</name>
    <name evidence="3" type="ORF">HINF_LOCUS60301</name>
</gene>
<reference evidence="2" key="1">
    <citation type="submission" date="2023-06" db="EMBL/GenBank/DDBJ databases">
        <authorList>
            <person name="Kurt Z."/>
        </authorList>
    </citation>
    <scope>NUCLEOTIDE SEQUENCE</scope>
</reference>
<dbReference type="EMBL" id="CAXDID020000352">
    <property type="protein sequence ID" value="CAL6081349.1"/>
    <property type="molecule type" value="Genomic_DNA"/>
</dbReference>
<dbReference type="EMBL" id="CATOUU010000077">
    <property type="protein sequence ID" value="CAI9915768.1"/>
    <property type="molecule type" value="Genomic_DNA"/>
</dbReference>
<keyword evidence="1" id="KW-0812">Transmembrane</keyword>
<keyword evidence="1" id="KW-1133">Transmembrane helix</keyword>
<name>A0AA86NAS1_9EUKA</name>
<feature type="transmembrane region" description="Helical" evidence="1">
    <location>
        <begin position="112"/>
        <end position="128"/>
    </location>
</feature>
<protein>
    <submittedName>
        <fullName evidence="3">Hypothetical_protein</fullName>
    </submittedName>
</protein>
<reference evidence="3 4" key="2">
    <citation type="submission" date="2024-07" db="EMBL/GenBank/DDBJ databases">
        <authorList>
            <person name="Akdeniz Z."/>
        </authorList>
    </citation>
    <scope>NUCLEOTIDE SEQUENCE [LARGE SCALE GENOMIC DNA]</scope>
</reference>
<comment type="caution">
    <text evidence="2">The sequence shown here is derived from an EMBL/GenBank/DDBJ whole genome shotgun (WGS) entry which is preliminary data.</text>
</comment>
<accession>A0AA86NAS1</accession>
<evidence type="ECO:0000313" key="3">
    <source>
        <dbReference type="EMBL" id="CAL6081349.1"/>
    </source>
</evidence>
<keyword evidence="4" id="KW-1185">Reference proteome</keyword>
<proteinExistence type="predicted"/>
<evidence type="ECO:0000256" key="1">
    <source>
        <dbReference type="SAM" id="Phobius"/>
    </source>
</evidence>